<accession>A0A857JQQ4</accession>
<feature type="compositionally biased region" description="Basic and acidic residues" evidence="1">
    <location>
        <begin position="102"/>
        <end position="114"/>
    </location>
</feature>
<dbReference type="KEGG" id="pmes:FX988_04042"/>
<evidence type="ECO:0000313" key="3">
    <source>
        <dbReference type="Proteomes" id="UP000464524"/>
    </source>
</evidence>
<protein>
    <submittedName>
        <fullName evidence="2">Uncharacterized protein</fullName>
    </submittedName>
</protein>
<dbReference type="OrthoDB" id="129664at2"/>
<gene>
    <name evidence="2" type="ORF">FX988_04042</name>
</gene>
<dbReference type="EMBL" id="CP047656">
    <property type="protein sequence ID" value="QHJ13762.1"/>
    <property type="molecule type" value="Genomic_DNA"/>
</dbReference>
<evidence type="ECO:0000256" key="1">
    <source>
        <dbReference type="SAM" id="MobiDB-lite"/>
    </source>
</evidence>
<organism evidence="2 3">
    <name type="scientific">Paraglaciecola mesophila</name>
    <dbReference type="NCBI Taxonomy" id="197222"/>
    <lineage>
        <taxon>Bacteria</taxon>
        <taxon>Pseudomonadati</taxon>
        <taxon>Pseudomonadota</taxon>
        <taxon>Gammaproteobacteria</taxon>
        <taxon>Alteromonadales</taxon>
        <taxon>Alteromonadaceae</taxon>
        <taxon>Paraglaciecola</taxon>
    </lineage>
</organism>
<sequence length="151" mass="17006">MATATCWQCGTFLEGIITPVSRREECSQCQTDIHACKMCLYYDAQNRTGCDEERAEYIVDKERANFCEYYGLSSKAFDDTKLDKQRQAKAQLAALFGDDTDDNIKSDTEVENRPKGSYSIDPDDKGSASDLIEHETPAQAAERKLRALLNQ</sequence>
<proteinExistence type="predicted"/>
<keyword evidence="3" id="KW-1185">Reference proteome</keyword>
<reference evidence="2 3" key="1">
    <citation type="submission" date="2019-12" db="EMBL/GenBank/DDBJ databases">
        <title>Genome sequencing and assembly of endphytes of Porphyra tenera.</title>
        <authorList>
            <person name="Park J.M."/>
            <person name="Shin R."/>
            <person name="Jo S.H."/>
        </authorList>
    </citation>
    <scope>NUCLEOTIDE SEQUENCE [LARGE SCALE GENOMIC DNA]</scope>
    <source>
        <strain evidence="2 3">GPM4</strain>
    </source>
</reference>
<dbReference type="RefSeq" id="WP_160181831.1">
    <property type="nucleotide sequence ID" value="NZ_CP047656.1"/>
</dbReference>
<feature type="region of interest" description="Disordered" evidence="1">
    <location>
        <begin position="99"/>
        <end position="137"/>
    </location>
</feature>
<dbReference type="Proteomes" id="UP000464524">
    <property type="component" value="Chromosome"/>
</dbReference>
<dbReference type="AlphaFoldDB" id="A0A857JQQ4"/>
<name>A0A857JQQ4_9ALTE</name>
<evidence type="ECO:0000313" key="2">
    <source>
        <dbReference type="EMBL" id="QHJ13762.1"/>
    </source>
</evidence>
<feature type="compositionally biased region" description="Basic and acidic residues" evidence="1">
    <location>
        <begin position="122"/>
        <end position="137"/>
    </location>
</feature>